<dbReference type="Gene3D" id="1.10.10.60">
    <property type="entry name" value="Homeodomain-like"/>
    <property type="match status" value="2"/>
</dbReference>
<dbReference type="Gene3D" id="2.60.120.280">
    <property type="entry name" value="Regulatory protein AraC"/>
    <property type="match status" value="1"/>
</dbReference>
<organism evidence="5 6">
    <name type="scientific">Lederbergia citrea</name>
    <dbReference type="NCBI Taxonomy" id="2833581"/>
    <lineage>
        <taxon>Bacteria</taxon>
        <taxon>Bacillati</taxon>
        <taxon>Bacillota</taxon>
        <taxon>Bacilli</taxon>
        <taxon>Bacillales</taxon>
        <taxon>Bacillaceae</taxon>
        <taxon>Lederbergia</taxon>
    </lineage>
</organism>
<dbReference type="PANTHER" id="PTHR43280">
    <property type="entry name" value="ARAC-FAMILY TRANSCRIPTIONAL REGULATOR"/>
    <property type="match status" value="1"/>
</dbReference>
<dbReference type="InterPro" id="IPR020449">
    <property type="entry name" value="Tscrpt_reg_AraC-type_HTH"/>
</dbReference>
<dbReference type="PROSITE" id="PS01124">
    <property type="entry name" value="HTH_ARAC_FAMILY_2"/>
    <property type="match status" value="1"/>
</dbReference>
<keyword evidence="2" id="KW-0238">DNA-binding</keyword>
<evidence type="ECO:0000256" key="2">
    <source>
        <dbReference type="ARBA" id="ARBA00023125"/>
    </source>
</evidence>
<dbReference type="InterPro" id="IPR018062">
    <property type="entry name" value="HTH_AraC-typ_CS"/>
</dbReference>
<dbReference type="InterPro" id="IPR037923">
    <property type="entry name" value="HTH-like"/>
</dbReference>
<name>A0A942UMQ2_9BACI</name>
<dbReference type="RefSeq" id="WP_213097574.1">
    <property type="nucleotide sequence ID" value="NZ_JAGYPK010000001.1"/>
</dbReference>
<dbReference type="AlphaFoldDB" id="A0A942UMQ2"/>
<dbReference type="Pfam" id="PF02311">
    <property type="entry name" value="AraC_binding"/>
    <property type="match status" value="1"/>
</dbReference>
<dbReference type="EMBL" id="JAGYPN010000001">
    <property type="protein sequence ID" value="MBS4222637.1"/>
    <property type="molecule type" value="Genomic_DNA"/>
</dbReference>
<keyword evidence="3" id="KW-0804">Transcription</keyword>
<proteinExistence type="predicted"/>
<evidence type="ECO:0000259" key="4">
    <source>
        <dbReference type="PROSITE" id="PS01124"/>
    </source>
</evidence>
<dbReference type="PANTHER" id="PTHR43280:SF30">
    <property type="entry name" value="MMSAB OPERON REGULATORY PROTEIN"/>
    <property type="match status" value="1"/>
</dbReference>
<gene>
    <name evidence="5" type="ORF">KHA91_07675</name>
</gene>
<comment type="caution">
    <text evidence="5">The sequence shown here is derived from an EMBL/GenBank/DDBJ whole genome shotgun (WGS) entry which is preliminary data.</text>
</comment>
<reference evidence="5 6" key="1">
    <citation type="submission" date="2021-05" db="EMBL/GenBank/DDBJ databases">
        <title>Novel Bacillus species.</title>
        <authorList>
            <person name="Liu G."/>
        </authorList>
    </citation>
    <scope>NUCLEOTIDE SEQUENCE [LARGE SCALE GENOMIC DNA]</scope>
    <source>
        <strain evidence="5 6">FJAT-49682</strain>
    </source>
</reference>
<evidence type="ECO:0000313" key="5">
    <source>
        <dbReference type="EMBL" id="MBS4222637.1"/>
    </source>
</evidence>
<dbReference type="GO" id="GO:0003700">
    <property type="term" value="F:DNA-binding transcription factor activity"/>
    <property type="evidence" value="ECO:0007669"/>
    <property type="project" value="InterPro"/>
</dbReference>
<dbReference type="InterPro" id="IPR003313">
    <property type="entry name" value="AraC-bd"/>
</dbReference>
<feature type="domain" description="HTH araC/xylS-type" evidence="4">
    <location>
        <begin position="176"/>
        <end position="274"/>
    </location>
</feature>
<dbReference type="InterPro" id="IPR018060">
    <property type="entry name" value="HTH_AraC"/>
</dbReference>
<dbReference type="PRINTS" id="PR00032">
    <property type="entry name" value="HTHARAC"/>
</dbReference>
<dbReference type="InterPro" id="IPR009057">
    <property type="entry name" value="Homeodomain-like_sf"/>
</dbReference>
<keyword evidence="6" id="KW-1185">Reference proteome</keyword>
<accession>A0A942UMQ2</accession>
<dbReference type="GO" id="GO:0043565">
    <property type="term" value="F:sequence-specific DNA binding"/>
    <property type="evidence" value="ECO:0007669"/>
    <property type="project" value="InterPro"/>
</dbReference>
<evidence type="ECO:0000313" key="6">
    <source>
        <dbReference type="Proteomes" id="UP000676456"/>
    </source>
</evidence>
<dbReference type="PROSITE" id="PS00041">
    <property type="entry name" value="HTH_ARAC_FAMILY_1"/>
    <property type="match status" value="1"/>
</dbReference>
<dbReference type="Pfam" id="PF12833">
    <property type="entry name" value="HTH_18"/>
    <property type="match status" value="1"/>
</dbReference>
<dbReference type="SMART" id="SM00342">
    <property type="entry name" value="HTH_ARAC"/>
    <property type="match status" value="1"/>
</dbReference>
<protein>
    <submittedName>
        <fullName evidence="5">Helix-turn-helix domain-containing protein</fullName>
    </submittedName>
</protein>
<evidence type="ECO:0000256" key="3">
    <source>
        <dbReference type="ARBA" id="ARBA00023163"/>
    </source>
</evidence>
<sequence length="280" mass="32251">MTENLNNPAIFSTIPSPGVLICDHFNQLKGYKVHRSEGTKDWLITYTISGKGQFKIGDHVQLVKKGDIAILKPKTVHQYATYSSHWEFIWAHFLPRETWFDLLKLPEMKKGLLYLGVDQPHLQERVLGSFQRLIRDNRGFQSFAKELSLNALEEILLAVNQWLQTNDKNKIDLRVQQVLGILSENLKESHSIESLSKQVALSPSRLSHLFREQVGDSIMATLLSMRLRHAARLLEFTNRAISEIADDVGFSSPFYFTKQFTAFFGMNPRDFRKKMIDKTV</sequence>
<evidence type="ECO:0000256" key="1">
    <source>
        <dbReference type="ARBA" id="ARBA00023015"/>
    </source>
</evidence>
<dbReference type="SUPFAM" id="SSF51215">
    <property type="entry name" value="Regulatory protein AraC"/>
    <property type="match status" value="1"/>
</dbReference>
<dbReference type="Proteomes" id="UP000676456">
    <property type="component" value="Unassembled WGS sequence"/>
</dbReference>
<keyword evidence="1" id="KW-0805">Transcription regulation</keyword>
<dbReference type="SUPFAM" id="SSF46689">
    <property type="entry name" value="Homeodomain-like"/>
    <property type="match status" value="1"/>
</dbReference>